<comment type="caution">
    <text evidence="1">The sequence shown here is derived from an EMBL/GenBank/DDBJ whole genome shotgun (WGS) entry which is preliminary data.</text>
</comment>
<reference evidence="1" key="1">
    <citation type="submission" date="2021-06" db="EMBL/GenBank/DDBJ databases">
        <authorList>
            <person name="Kallberg Y."/>
            <person name="Tangrot J."/>
            <person name="Rosling A."/>
        </authorList>
    </citation>
    <scope>NUCLEOTIDE SEQUENCE</scope>
    <source>
        <strain evidence="1">FL966</strain>
    </source>
</reference>
<dbReference type="EMBL" id="CAJVQA010000902">
    <property type="protein sequence ID" value="CAG8495302.1"/>
    <property type="molecule type" value="Genomic_DNA"/>
</dbReference>
<name>A0A9N8ZH42_9GLOM</name>
<gene>
    <name evidence="1" type="ORF">CPELLU_LOCUS2185</name>
</gene>
<organism evidence="1 2">
    <name type="scientific">Cetraspora pellucida</name>
    <dbReference type="NCBI Taxonomy" id="1433469"/>
    <lineage>
        <taxon>Eukaryota</taxon>
        <taxon>Fungi</taxon>
        <taxon>Fungi incertae sedis</taxon>
        <taxon>Mucoromycota</taxon>
        <taxon>Glomeromycotina</taxon>
        <taxon>Glomeromycetes</taxon>
        <taxon>Diversisporales</taxon>
        <taxon>Gigasporaceae</taxon>
        <taxon>Cetraspora</taxon>
    </lineage>
</organism>
<accession>A0A9N8ZH42</accession>
<sequence length="253" mass="28320">MSNLHIFGANDDHNSFISTDMNDNETSSDVFNNFNLQNNDDERVIKSYESDIESEFEENEIRLLASSSVRAGAIIEVLQKKYSEKYIHARNQIPTTESEQNQHLENNNNNARVELLSNLNDIEHSGSSRKRICVSNNTANILTSSSLSFFVSIIENKLIPSLNPALPNLPSFLHLLLTGSDSSAHSFKQNIKLYNSTLAFTSMGAKIDPNITGTAGIYSFRIHDEMYHSIGTILPDDGAAPQFAQLYIYDTEH</sequence>
<dbReference type="PANTHER" id="PTHR45786">
    <property type="entry name" value="DNA BINDING PROTEIN-LIKE"/>
    <property type="match status" value="1"/>
</dbReference>
<dbReference type="Proteomes" id="UP000789759">
    <property type="component" value="Unassembled WGS sequence"/>
</dbReference>
<dbReference type="OrthoDB" id="2272314at2759"/>
<dbReference type="AlphaFoldDB" id="A0A9N8ZH42"/>
<dbReference type="PANTHER" id="PTHR45786:SF74">
    <property type="entry name" value="ATP-DEPENDENT DNA HELICASE"/>
    <property type="match status" value="1"/>
</dbReference>
<protein>
    <submittedName>
        <fullName evidence="1">12495_t:CDS:1</fullName>
    </submittedName>
</protein>
<evidence type="ECO:0000313" key="2">
    <source>
        <dbReference type="Proteomes" id="UP000789759"/>
    </source>
</evidence>
<keyword evidence="2" id="KW-1185">Reference proteome</keyword>
<proteinExistence type="predicted"/>
<evidence type="ECO:0000313" key="1">
    <source>
        <dbReference type="EMBL" id="CAG8495302.1"/>
    </source>
</evidence>